<evidence type="ECO:0000313" key="3">
    <source>
        <dbReference type="Proteomes" id="UP000749559"/>
    </source>
</evidence>
<name>A0A8S4NFF7_OWEFU</name>
<feature type="non-terminal residue" evidence="2">
    <location>
        <position position="135"/>
    </location>
</feature>
<dbReference type="GO" id="GO:0005802">
    <property type="term" value="C:trans-Golgi network"/>
    <property type="evidence" value="ECO:0007669"/>
    <property type="project" value="InterPro"/>
</dbReference>
<gene>
    <name evidence="2" type="ORF">OFUS_LOCUS6980</name>
</gene>
<dbReference type="GO" id="GO:0055037">
    <property type="term" value="C:recycling endosome"/>
    <property type="evidence" value="ECO:0007669"/>
    <property type="project" value="TreeGrafter"/>
</dbReference>
<dbReference type="PANTHER" id="PTHR32059">
    <property type="entry name" value="RAB11-BINDING PROTEIN RELCH"/>
    <property type="match status" value="1"/>
</dbReference>
<comment type="caution">
    <text evidence="2">The sequence shown here is derived from an EMBL/GenBank/DDBJ whole genome shotgun (WGS) entry which is preliminary data.</text>
</comment>
<dbReference type="PANTHER" id="PTHR32059:SF0">
    <property type="entry name" value="RAB11-BINDING PROTEIN RELCH"/>
    <property type="match status" value="1"/>
</dbReference>
<dbReference type="InterPro" id="IPR040362">
    <property type="entry name" value="RELCH"/>
</dbReference>
<proteinExistence type="predicted"/>
<dbReference type="AlphaFoldDB" id="A0A8S4NFF7"/>
<dbReference type="GO" id="GO:0032367">
    <property type="term" value="P:intracellular cholesterol transport"/>
    <property type="evidence" value="ECO:0007669"/>
    <property type="project" value="InterPro"/>
</dbReference>
<dbReference type="EMBL" id="CAIIXF020000003">
    <property type="protein sequence ID" value="CAH1780270.1"/>
    <property type="molecule type" value="Genomic_DNA"/>
</dbReference>
<feature type="region of interest" description="Disordered" evidence="1">
    <location>
        <begin position="82"/>
        <end position="108"/>
    </location>
</feature>
<sequence length="135" mass="14867">VLPRLAKLAAQNNAVTNQTRKRDVAMQLFEAYSALSCCFISDQLIQVTMIPGLLYLLQDMQQVAPEHEPIISSMIKEFEAKVEASRQATSDSDGGSLHGSGEHGNVGSRMYSKFKDFSIPGKSTVTGMFRKKDKP</sequence>
<organism evidence="2 3">
    <name type="scientific">Owenia fusiformis</name>
    <name type="common">Polychaete worm</name>
    <dbReference type="NCBI Taxonomy" id="6347"/>
    <lineage>
        <taxon>Eukaryota</taxon>
        <taxon>Metazoa</taxon>
        <taxon>Spiralia</taxon>
        <taxon>Lophotrochozoa</taxon>
        <taxon>Annelida</taxon>
        <taxon>Polychaeta</taxon>
        <taxon>Sedentaria</taxon>
        <taxon>Canalipalpata</taxon>
        <taxon>Sabellida</taxon>
        <taxon>Oweniida</taxon>
        <taxon>Oweniidae</taxon>
        <taxon>Owenia</taxon>
    </lineage>
</organism>
<evidence type="ECO:0000256" key="1">
    <source>
        <dbReference type="SAM" id="MobiDB-lite"/>
    </source>
</evidence>
<dbReference type="OrthoDB" id="1695393at2759"/>
<keyword evidence="3" id="KW-1185">Reference proteome</keyword>
<evidence type="ECO:0000313" key="2">
    <source>
        <dbReference type="EMBL" id="CAH1780270.1"/>
    </source>
</evidence>
<protein>
    <submittedName>
        <fullName evidence="2">Uncharacterized protein</fullName>
    </submittedName>
</protein>
<dbReference type="Proteomes" id="UP000749559">
    <property type="component" value="Unassembled WGS sequence"/>
</dbReference>
<reference evidence="2" key="1">
    <citation type="submission" date="2022-03" db="EMBL/GenBank/DDBJ databases">
        <authorList>
            <person name="Martin C."/>
        </authorList>
    </citation>
    <scope>NUCLEOTIDE SEQUENCE</scope>
</reference>
<accession>A0A8S4NFF7</accession>